<gene>
    <name evidence="1" type="ORF">OXX778_LOCUS23288</name>
</gene>
<sequence length="160" mass="18754">MNLEELTYIESNFGIEKVKNSHPVVIFKNFRYWWRIENKDSSHRYVCSESNCYASIRIKENKVIKEGDLKKEVTSDITKSIQMCYNQAQIKLIQSGISEHTIAAKFKPFKTISNTLHKRPVNKLPTIPSDFSQLEITDEYCLTAKNQAFLRYDNKKPDNR</sequence>
<evidence type="ECO:0000313" key="1">
    <source>
        <dbReference type="EMBL" id="CAF1150970.1"/>
    </source>
</evidence>
<comment type="caution">
    <text evidence="1">The sequence shown here is derived from an EMBL/GenBank/DDBJ whole genome shotgun (WGS) entry which is preliminary data.</text>
</comment>
<feature type="non-terminal residue" evidence="1">
    <location>
        <position position="1"/>
    </location>
</feature>
<keyword evidence="2" id="KW-1185">Reference proteome</keyword>
<dbReference type="Proteomes" id="UP000663879">
    <property type="component" value="Unassembled WGS sequence"/>
</dbReference>
<dbReference type="OrthoDB" id="10029846at2759"/>
<evidence type="ECO:0000313" key="2">
    <source>
        <dbReference type="Proteomes" id="UP000663879"/>
    </source>
</evidence>
<reference evidence="1" key="1">
    <citation type="submission" date="2021-02" db="EMBL/GenBank/DDBJ databases">
        <authorList>
            <person name="Nowell W R."/>
        </authorList>
    </citation>
    <scope>NUCLEOTIDE SEQUENCE</scope>
    <source>
        <strain evidence="1">Ploen Becks lab</strain>
    </source>
</reference>
<name>A0A814SPU1_9BILA</name>
<proteinExistence type="predicted"/>
<organism evidence="1 2">
    <name type="scientific">Brachionus calyciflorus</name>
    <dbReference type="NCBI Taxonomy" id="104777"/>
    <lineage>
        <taxon>Eukaryota</taxon>
        <taxon>Metazoa</taxon>
        <taxon>Spiralia</taxon>
        <taxon>Gnathifera</taxon>
        <taxon>Rotifera</taxon>
        <taxon>Eurotatoria</taxon>
        <taxon>Monogononta</taxon>
        <taxon>Pseudotrocha</taxon>
        <taxon>Ploima</taxon>
        <taxon>Brachionidae</taxon>
        <taxon>Brachionus</taxon>
    </lineage>
</organism>
<accession>A0A814SPU1</accession>
<dbReference type="EMBL" id="CAJNOC010011918">
    <property type="protein sequence ID" value="CAF1150970.1"/>
    <property type="molecule type" value="Genomic_DNA"/>
</dbReference>
<evidence type="ECO:0008006" key="3">
    <source>
        <dbReference type="Google" id="ProtNLM"/>
    </source>
</evidence>
<protein>
    <recommendedName>
        <fullName evidence="3">FLYWCH-type domain-containing protein</fullName>
    </recommendedName>
</protein>
<dbReference type="AlphaFoldDB" id="A0A814SPU1"/>